<dbReference type="AlphaFoldDB" id="A0AA44ZSC1"/>
<dbReference type="RefSeq" id="WP_157818160.1">
    <property type="nucleotide sequence ID" value="NZ_JBEPFP010000014.1"/>
</dbReference>
<gene>
    <name evidence="1" type="ORF">ATL51_0186</name>
</gene>
<accession>A0AA44ZSC1</accession>
<sequence length="138" mass="15182">MNVSVDDLAALLVEIDTDHWRRQARRGQARHLAAVLHCPEPGGEPPLARVVEMLVRDAECHDLEEDAQRALQATLSVHGIPGGVAPTSWERALCELIVAIPPVHRPMLARAFPDWVAWAEVIDAPDLRARVLSAVDRA</sequence>
<organism evidence="1 2">
    <name type="scientific">Pseudonocardia alni</name>
    <name type="common">Amycolata alni</name>
    <dbReference type="NCBI Taxonomy" id="33907"/>
    <lineage>
        <taxon>Bacteria</taxon>
        <taxon>Bacillati</taxon>
        <taxon>Actinomycetota</taxon>
        <taxon>Actinomycetes</taxon>
        <taxon>Pseudonocardiales</taxon>
        <taxon>Pseudonocardiaceae</taxon>
        <taxon>Pseudonocardia</taxon>
    </lineage>
</organism>
<dbReference type="Proteomes" id="UP000232453">
    <property type="component" value="Unassembled WGS sequence"/>
</dbReference>
<comment type="caution">
    <text evidence="1">The sequence shown here is derived from an EMBL/GenBank/DDBJ whole genome shotgun (WGS) entry which is preliminary data.</text>
</comment>
<proteinExistence type="predicted"/>
<evidence type="ECO:0000313" key="2">
    <source>
        <dbReference type="Proteomes" id="UP000232453"/>
    </source>
</evidence>
<protein>
    <submittedName>
        <fullName evidence="1">Uncharacterized protein</fullName>
    </submittedName>
</protein>
<dbReference type="EMBL" id="PHUJ01000002">
    <property type="protein sequence ID" value="PKB41224.1"/>
    <property type="molecule type" value="Genomic_DNA"/>
</dbReference>
<reference evidence="1 2" key="1">
    <citation type="submission" date="2017-11" db="EMBL/GenBank/DDBJ databases">
        <title>Sequencing the genomes of 1000 actinobacteria strains.</title>
        <authorList>
            <person name="Klenk H.-P."/>
        </authorList>
    </citation>
    <scope>NUCLEOTIDE SEQUENCE [LARGE SCALE GENOMIC DNA]</scope>
    <source>
        <strain evidence="1 2">DSM 44104</strain>
    </source>
</reference>
<evidence type="ECO:0000313" key="1">
    <source>
        <dbReference type="EMBL" id="PKB41224.1"/>
    </source>
</evidence>
<name>A0AA44ZSC1_PSEA5</name>